<dbReference type="PANTHER" id="PTHR37519">
    <property type="match status" value="1"/>
</dbReference>
<dbReference type="Proteomes" id="UP000177080">
    <property type="component" value="Unassembled WGS sequence"/>
</dbReference>
<name>A0A1F4ZAM6_9BACT</name>
<evidence type="ECO:0000313" key="2">
    <source>
        <dbReference type="Proteomes" id="UP000177080"/>
    </source>
</evidence>
<sequence length="166" mass="19289">MQLYDEYQPFLDRVFTNLSTTPIDISQYQIDHIAYRTQSLEDYQKLTSDLKKIGTSLEETVIRNRPVSNIKLNIPLRYKQYTIPIVEILAPAEGDNYNNVLEHIEVVVGDLQKFMAKYPFVDFITKAISREINPELILKFPDDANVKFHSKPIDQVIELQKQSGKL</sequence>
<comment type="caution">
    <text evidence="1">The sequence shown here is derived from an EMBL/GenBank/DDBJ whole genome shotgun (WGS) entry which is preliminary data.</text>
</comment>
<gene>
    <name evidence="1" type="ORF">A2989_00460</name>
</gene>
<proteinExistence type="predicted"/>
<accession>A0A1F4ZAM6</accession>
<protein>
    <recommendedName>
        <fullName evidence="3">VOC domain-containing protein</fullName>
    </recommendedName>
</protein>
<reference evidence="1 2" key="1">
    <citation type="journal article" date="2016" name="Nat. Commun.">
        <title>Thousands of microbial genomes shed light on interconnected biogeochemical processes in an aquifer system.</title>
        <authorList>
            <person name="Anantharaman K."/>
            <person name="Brown C.T."/>
            <person name="Hug L.A."/>
            <person name="Sharon I."/>
            <person name="Castelle C.J."/>
            <person name="Probst A.J."/>
            <person name="Thomas B.C."/>
            <person name="Singh A."/>
            <person name="Wilkins M.J."/>
            <person name="Karaoz U."/>
            <person name="Brodie E.L."/>
            <person name="Williams K.H."/>
            <person name="Hubbard S.S."/>
            <person name="Banfield J.F."/>
        </authorList>
    </citation>
    <scope>NUCLEOTIDE SEQUENCE [LARGE SCALE GENOMIC DNA]</scope>
</reference>
<dbReference type="EMBL" id="MEXN01000007">
    <property type="protein sequence ID" value="OGD03288.1"/>
    <property type="molecule type" value="Genomic_DNA"/>
</dbReference>
<dbReference type="InterPro" id="IPR029068">
    <property type="entry name" value="Glyas_Bleomycin-R_OHBP_Dase"/>
</dbReference>
<evidence type="ECO:0000313" key="1">
    <source>
        <dbReference type="EMBL" id="OGD03288.1"/>
    </source>
</evidence>
<dbReference type="Pfam" id="PF06185">
    <property type="entry name" value="YecM"/>
    <property type="match status" value="1"/>
</dbReference>
<dbReference type="STRING" id="1797259.A2989_00460"/>
<dbReference type="Gene3D" id="3.10.180.10">
    <property type="entry name" value="2,3-Dihydroxybiphenyl 1,2-Dioxygenase, domain 1"/>
    <property type="match status" value="1"/>
</dbReference>
<dbReference type="AlphaFoldDB" id="A0A1F4ZAM6"/>
<dbReference type="SUPFAM" id="SSF54593">
    <property type="entry name" value="Glyoxalase/Bleomycin resistance protein/Dihydroxybiphenyl dioxygenase"/>
    <property type="match status" value="1"/>
</dbReference>
<dbReference type="PANTHER" id="PTHR37519:SF1">
    <property type="entry name" value="DIHYDROXYBIPHENYL DIOXYGENASE DOMAIN-CONTAINING PROTEIN"/>
    <property type="match status" value="1"/>
</dbReference>
<dbReference type="InterPro" id="IPR010393">
    <property type="entry name" value="DUF991_YecM-like"/>
</dbReference>
<evidence type="ECO:0008006" key="3">
    <source>
        <dbReference type="Google" id="ProtNLM"/>
    </source>
</evidence>
<organism evidence="1 2">
    <name type="scientific">Candidatus Amesbacteria bacterium RIFCSPLOWO2_01_FULL_48_25</name>
    <dbReference type="NCBI Taxonomy" id="1797259"/>
    <lineage>
        <taxon>Bacteria</taxon>
        <taxon>Candidatus Amesiibacteriota</taxon>
    </lineage>
</organism>